<dbReference type="RefSeq" id="WP_093013027.1">
    <property type="nucleotide sequence ID" value="NZ_FOXV01000009.1"/>
</dbReference>
<keyword evidence="3" id="KW-1185">Reference proteome</keyword>
<evidence type="ECO:0000313" key="3">
    <source>
        <dbReference type="Proteomes" id="UP000243106"/>
    </source>
</evidence>
<feature type="transmembrane region" description="Helical" evidence="1">
    <location>
        <begin position="197"/>
        <end position="214"/>
    </location>
</feature>
<dbReference type="PANTHER" id="PTHR38457:SF1">
    <property type="entry name" value="REGULATOR ABRB-RELATED"/>
    <property type="match status" value="1"/>
</dbReference>
<feature type="transmembrane region" description="Helical" evidence="1">
    <location>
        <begin position="274"/>
        <end position="297"/>
    </location>
</feature>
<accession>A0A1I5ZD74</accession>
<feature type="transmembrane region" description="Helical" evidence="1">
    <location>
        <begin position="243"/>
        <end position="262"/>
    </location>
</feature>
<keyword evidence="1" id="KW-0812">Transmembrane</keyword>
<feature type="transmembrane region" description="Helical" evidence="1">
    <location>
        <begin position="221"/>
        <end position="237"/>
    </location>
</feature>
<gene>
    <name evidence="2" type="ORF">SAMN05421853_10930</name>
</gene>
<dbReference type="GO" id="GO:0010468">
    <property type="term" value="P:regulation of gene expression"/>
    <property type="evidence" value="ECO:0007669"/>
    <property type="project" value="InterPro"/>
</dbReference>
<dbReference type="GO" id="GO:0016020">
    <property type="term" value="C:membrane"/>
    <property type="evidence" value="ECO:0007669"/>
    <property type="project" value="InterPro"/>
</dbReference>
<feature type="transmembrane region" description="Helical" evidence="1">
    <location>
        <begin position="159"/>
        <end position="185"/>
    </location>
</feature>
<dbReference type="STRING" id="93684.SAMN05421853_10930"/>
<reference evidence="3" key="1">
    <citation type="submission" date="2016-10" db="EMBL/GenBank/DDBJ databases">
        <authorList>
            <person name="Varghese N."/>
            <person name="Submissions S."/>
        </authorList>
    </citation>
    <scope>NUCLEOTIDE SEQUENCE [LARGE SCALE GENOMIC DNA]</scope>
    <source>
        <strain evidence="3">JCM 10271</strain>
    </source>
</reference>
<dbReference type="AlphaFoldDB" id="A0A1I5ZD74"/>
<dbReference type="InterPro" id="IPR007820">
    <property type="entry name" value="AbrB_fam"/>
</dbReference>
<dbReference type="EMBL" id="FOXV01000009">
    <property type="protein sequence ID" value="SFQ54385.1"/>
    <property type="molecule type" value="Genomic_DNA"/>
</dbReference>
<dbReference type="PIRSF" id="PIRSF038991">
    <property type="entry name" value="Protein_AbrB"/>
    <property type="match status" value="1"/>
</dbReference>
<dbReference type="NCBIfam" id="TIGR03082">
    <property type="entry name" value="Gneg_AbrB_dup"/>
    <property type="match status" value="2"/>
</dbReference>
<sequence>MPAFPDTRTLLLTAALIAFGALGGAMAAWAHLPMPWMLGALGASALAVIAFQDGPLRDYHFPNPLRITFIALIGVMIGTQASPELLRDLAALPVALAGILVFILVAHGGNTLIFHKLGGYDRATAFFSGTPGGLLESIALGEEAGADVRILTLQQFLRIIFVVTLVPTALSIWIGAPVGSAAGVAPNGGIPPETKDFVLMAIAAAAGLAMARVIHMPAGHIIGPLLITAGFSLAGVIELHLPFWPIAVAQVVVGTSLGLRFLGITASHIRRGVVLSALSVAFMLIVGALLSLALARLTGMELMQLLLSFAPGGVTEMSLIALSLAVNPALVSLFHVLRILMTVGTLALTARWFGLAGPRG</sequence>
<dbReference type="Pfam" id="PF05145">
    <property type="entry name" value="AbrB"/>
    <property type="match status" value="1"/>
</dbReference>
<feature type="transmembrane region" description="Helical" evidence="1">
    <location>
        <begin position="37"/>
        <end position="53"/>
    </location>
</feature>
<protein>
    <recommendedName>
        <fullName evidence="4">Ammonia monooxygenase</fullName>
    </recommendedName>
</protein>
<keyword evidence="1" id="KW-0472">Membrane</keyword>
<dbReference type="InterPro" id="IPR017516">
    <property type="entry name" value="AbrB_dup"/>
</dbReference>
<dbReference type="Proteomes" id="UP000243106">
    <property type="component" value="Unassembled WGS sequence"/>
</dbReference>
<evidence type="ECO:0000256" key="1">
    <source>
        <dbReference type="SAM" id="Phobius"/>
    </source>
</evidence>
<evidence type="ECO:0008006" key="4">
    <source>
        <dbReference type="Google" id="ProtNLM"/>
    </source>
</evidence>
<dbReference type="PANTHER" id="PTHR38457">
    <property type="entry name" value="REGULATOR ABRB-RELATED"/>
    <property type="match status" value="1"/>
</dbReference>
<organism evidence="2 3">
    <name type="scientific">Roseivivax halotolerans</name>
    <dbReference type="NCBI Taxonomy" id="93684"/>
    <lineage>
        <taxon>Bacteria</taxon>
        <taxon>Pseudomonadati</taxon>
        <taxon>Pseudomonadota</taxon>
        <taxon>Alphaproteobacteria</taxon>
        <taxon>Rhodobacterales</taxon>
        <taxon>Roseobacteraceae</taxon>
        <taxon>Roseivivax</taxon>
    </lineage>
</organism>
<name>A0A1I5ZD74_9RHOB</name>
<feature type="transmembrane region" description="Helical" evidence="1">
    <location>
        <begin position="65"/>
        <end position="83"/>
    </location>
</feature>
<evidence type="ECO:0000313" key="2">
    <source>
        <dbReference type="EMBL" id="SFQ54385.1"/>
    </source>
</evidence>
<keyword evidence="1" id="KW-1133">Transmembrane helix</keyword>
<proteinExistence type="predicted"/>
<feature type="transmembrane region" description="Helical" evidence="1">
    <location>
        <begin position="89"/>
        <end position="106"/>
    </location>
</feature>